<sequence>MSPDDVISLRQQGVDDVSRSEFTQFPRPWCAGYGTDLGGSAPHLRLTGESAWFLPGALRFADVRFDIRARATSPRRGHGRRVTWMIGSTRAPWPPSPIPWTQLRFRSDADDSP</sequence>
<keyword evidence="2" id="KW-1185">Reference proteome</keyword>
<comment type="caution">
    <text evidence="1">The sequence shown here is derived from an EMBL/GenBank/DDBJ whole genome shotgun (WGS) entry which is preliminary data.</text>
</comment>
<evidence type="ECO:0000313" key="2">
    <source>
        <dbReference type="Proteomes" id="UP001500689"/>
    </source>
</evidence>
<organism evidence="1 2">
    <name type="scientific">Amycolatopsis ultiminotia</name>
    <dbReference type="NCBI Taxonomy" id="543629"/>
    <lineage>
        <taxon>Bacteria</taxon>
        <taxon>Bacillati</taxon>
        <taxon>Actinomycetota</taxon>
        <taxon>Actinomycetes</taxon>
        <taxon>Pseudonocardiales</taxon>
        <taxon>Pseudonocardiaceae</taxon>
        <taxon>Amycolatopsis</taxon>
    </lineage>
</organism>
<reference evidence="2" key="1">
    <citation type="journal article" date="2019" name="Int. J. Syst. Evol. Microbiol.">
        <title>The Global Catalogue of Microorganisms (GCM) 10K type strain sequencing project: providing services to taxonomists for standard genome sequencing and annotation.</title>
        <authorList>
            <consortium name="The Broad Institute Genomics Platform"/>
            <consortium name="The Broad Institute Genome Sequencing Center for Infectious Disease"/>
            <person name="Wu L."/>
            <person name="Ma J."/>
        </authorList>
    </citation>
    <scope>NUCLEOTIDE SEQUENCE [LARGE SCALE GENOMIC DNA]</scope>
    <source>
        <strain evidence="2">JCM 16898</strain>
    </source>
</reference>
<name>A0ABP6VVY0_9PSEU</name>
<dbReference type="Proteomes" id="UP001500689">
    <property type="component" value="Unassembled WGS sequence"/>
</dbReference>
<proteinExistence type="predicted"/>
<protein>
    <submittedName>
        <fullName evidence="1">Uncharacterized protein</fullName>
    </submittedName>
</protein>
<evidence type="ECO:0000313" key="1">
    <source>
        <dbReference type="EMBL" id="GAA3541775.1"/>
    </source>
</evidence>
<accession>A0ABP6VVY0</accession>
<gene>
    <name evidence="1" type="ORF">GCM10022222_26810</name>
</gene>
<dbReference type="EMBL" id="BAAAZN010000005">
    <property type="protein sequence ID" value="GAA3541775.1"/>
    <property type="molecule type" value="Genomic_DNA"/>
</dbReference>